<dbReference type="FunFam" id="1.25.40.180:FF:000008">
    <property type="entry name" value="Programmed cell death protein 4"/>
    <property type="match status" value="1"/>
</dbReference>
<comment type="subcellular location">
    <subcellularLocation>
        <location evidence="1">Cytoplasm</location>
    </subcellularLocation>
</comment>
<dbReference type="SMART" id="SM00544">
    <property type="entry name" value="MA3"/>
    <property type="match status" value="2"/>
</dbReference>
<dbReference type="InterPro" id="IPR039778">
    <property type="entry name" value="PDCD4"/>
</dbReference>
<evidence type="ECO:0000256" key="7">
    <source>
        <dbReference type="SAM" id="MobiDB-lite"/>
    </source>
</evidence>
<evidence type="ECO:0000259" key="8">
    <source>
        <dbReference type="PROSITE" id="PS51366"/>
    </source>
</evidence>
<dbReference type="SUPFAM" id="SSF48371">
    <property type="entry name" value="ARM repeat"/>
    <property type="match status" value="2"/>
</dbReference>
<feature type="domain" description="MI" evidence="8">
    <location>
        <begin position="141"/>
        <end position="261"/>
    </location>
</feature>
<dbReference type="InterPro" id="IPR016024">
    <property type="entry name" value="ARM-type_fold"/>
</dbReference>
<evidence type="ECO:0000256" key="6">
    <source>
        <dbReference type="ARBA" id="ARBA00023242"/>
    </source>
</evidence>
<dbReference type="GO" id="GO:0005829">
    <property type="term" value="C:cytosol"/>
    <property type="evidence" value="ECO:0007669"/>
    <property type="project" value="TreeGrafter"/>
</dbReference>
<feature type="region of interest" description="Disordered" evidence="7">
    <location>
        <begin position="1"/>
        <end position="117"/>
    </location>
</feature>
<dbReference type="PANTHER" id="PTHR12626">
    <property type="entry name" value="PROGRAMMED CELL DEATH 4"/>
    <property type="match status" value="1"/>
</dbReference>
<dbReference type="PROSITE" id="PS51366">
    <property type="entry name" value="MI"/>
    <property type="match status" value="2"/>
</dbReference>
<comment type="similarity">
    <text evidence="2">Belongs to the PDCD4 family.</text>
</comment>
<feature type="compositionally biased region" description="Polar residues" evidence="7">
    <location>
        <begin position="57"/>
        <end position="66"/>
    </location>
</feature>
<evidence type="ECO:0000256" key="1">
    <source>
        <dbReference type="ARBA" id="ARBA00004496"/>
    </source>
</evidence>
<proteinExistence type="inferred from homology"/>
<feature type="compositionally biased region" description="Basic residues" evidence="7">
    <location>
        <begin position="42"/>
        <end position="51"/>
    </location>
</feature>
<gene>
    <name evidence="9" type="ORF">g.15181</name>
</gene>
<dbReference type="AlphaFoldDB" id="A0A1B6FUN2"/>
<reference evidence="9" key="1">
    <citation type="submission" date="2015-11" db="EMBL/GenBank/DDBJ databases">
        <title>De novo transcriptome assembly of four potential Pierce s Disease insect vectors from Arizona vineyards.</title>
        <authorList>
            <person name="Tassone E.E."/>
        </authorList>
    </citation>
    <scope>NUCLEOTIDE SEQUENCE</scope>
</reference>
<keyword evidence="4" id="KW-0963">Cytoplasm</keyword>
<dbReference type="Pfam" id="PF02847">
    <property type="entry name" value="MA3"/>
    <property type="match status" value="2"/>
</dbReference>
<dbReference type="FunFam" id="1.25.40.180:FF:000009">
    <property type="entry name" value="programmed cell death protein 4"/>
    <property type="match status" value="1"/>
</dbReference>
<protein>
    <recommendedName>
        <fullName evidence="3">Programmed cell death protein 4</fullName>
    </recommendedName>
</protein>
<evidence type="ECO:0000256" key="4">
    <source>
        <dbReference type="ARBA" id="ARBA00022490"/>
    </source>
</evidence>
<dbReference type="Gene3D" id="1.25.40.180">
    <property type="match status" value="2"/>
</dbReference>
<name>A0A1B6FUN2_9HEMI</name>
<dbReference type="GO" id="GO:0045892">
    <property type="term" value="P:negative regulation of DNA-templated transcription"/>
    <property type="evidence" value="ECO:0007669"/>
    <property type="project" value="InterPro"/>
</dbReference>
<feature type="compositionally biased region" description="Basic residues" evidence="7">
    <location>
        <begin position="71"/>
        <end position="88"/>
    </location>
</feature>
<dbReference type="EMBL" id="GECZ01015938">
    <property type="protein sequence ID" value="JAS53831.1"/>
    <property type="molecule type" value="Transcribed_RNA"/>
</dbReference>
<dbReference type="InterPro" id="IPR003891">
    <property type="entry name" value="Initiation_fac_eIF4g_MI"/>
</dbReference>
<dbReference type="PANTHER" id="PTHR12626:SF0">
    <property type="entry name" value="PROGRAMMED CELL DEATH PROTEIN 4"/>
    <property type="match status" value="1"/>
</dbReference>
<evidence type="ECO:0000256" key="2">
    <source>
        <dbReference type="ARBA" id="ARBA00005497"/>
    </source>
</evidence>
<evidence type="ECO:0000313" key="9">
    <source>
        <dbReference type="EMBL" id="JAS53831.1"/>
    </source>
</evidence>
<sequence>MDKDLSDAGDIQVDSGNDIQNGAIGGRSEISKSVENLSTDHRIKKKAKRGVVRQLSKDATPSSHSVVSARRSWKNTRRPRNGRGRGLPKKGGAGGKGVWGKPGSELQEEDVDMNDPNYESDSLENGDIELKTIIPQASVDEIKKNCESIVLEYYEHGDADEAIVAFEDLEISEKNLIIQFAIEIALDHKPSHREMTSVLISDLYTHMVNQRDIASAFDWLLRNLPDLMLDTPDAPTVLGNFLARAVADDCLPPKIIQQFKEKIQEEHAQASLHRAETLLSMKHGLVRLDNVWGVGGGLRPVKYLVRQMVLLLKEYLSSGDVQEATRCLVELEVPHFHHELVYEAVLMTLEALSSSVEEAMCRLLKSLFAAVIISPDLMEIGFLRVYEDMPDIIIDVPLAGSVLERFVEQCHAAGFISEELVKKMPTRGRKRFVSEGDGGRIKDYKLAI</sequence>
<keyword evidence="6" id="KW-0539">Nucleus</keyword>
<dbReference type="GO" id="GO:0005634">
    <property type="term" value="C:nucleus"/>
    <property type="evidence" value="ECO:0007669"/>
    <property type="project" value="TreeGrafter"/>
</dbReference>
<evidence type="ECO:0000256" key="5">
    <source>
        <dbReference type="ARBA" id="ARBA00022737"/>
    </source>
</evidence>
<keyword evidence="5" id="KW-0677">Repeat</keyword>
<evidence type="ECO:0000256" key="3">
    <source>
        <dbReference type="ARBA" id="ARBA00014414"/>
    </source>
</evidence>
<organism evidence="9">
    <name type="scientific">Cuerna arida</name>
    <dbReference type="NCBI Taxonomy" id="1464854"/>
    <lineage>
        <taxon>Eukaryota</taxon>
        <taxon>Metazoa</taxon>
        <taxon>Ecdysozoa</taxon>
        <taxon>Arthropoda</taxon>
        <taxon>Hexapoda</taxon>
        <taxon>Insecta</taxon>
        <taxon>Pterygota</taxon>
        <taxon>Neoptera</taxon>
        <taxon>Paraneoptera</taxon>
        <taxon>Hemiptera</taxon>
        <taxon>Auchenorrhyncha</taxon>
        <taxon>Membracoidea</taxon>
        <taxon>Cicadellidae</taxon>
        <taxon>Cicadellinae</taxon>
        <taxon>Proconiini</taxon>
        <taxon>Cuerna</taxon>
    </lineage>
</organism>
<accession>A0A1B6FUN2</accession>
<feature type="domain" description="MI" evidence="8">
    <location>
        <begin position="303"/>
        <end position="426"/>
    </location>
</feature>
<feature type="compositionally biased region" description="Gly residues" evidence="7">
    <location>
        <begin position="89"/>
        <end position="100"/>
    </location>
</feature>